<sequence>MAEGGCGAPRSRTSSLRGKNSASPEPKSRSCGINSAPATLFVQSRSQQKSFLFLLPARIATQSVAGGEEKIGRAQKKCEENFFAGRAGFRHGGGTASLGILLKVGSSKVQNIPPKFILICLNL</sequence>
<dbReference type="AlphaFoldDB" id="A0A2M8KJ61"/>
<reference evidence="3" key="1">
    <citation type="submission" date="2017-09" db="EMBL/GenBank/DDBJ databases">
        <title>Depth-based differentiation of microbial function through sediment-hosted aquifers and enrichment of novel symbionts in the deep terrestrial subsurface.</title>
        <authorList>
            <person name="Probst A.J."/>
            <person name="Ladd B."/>
            <person name="Jarett J.K."/>
            <person name="Geller-Mcgrath D.E."/>
            <person name="Sieber C.M.K."/>
            <person name="Emerson J.B."/>
            <person name="Anantharaman K."/>
            <person name="Thomas B.C."/>
            <person name="Malmstrom R."/>
            <person name="Stieglmeier M."/>
            <person name="Klingl A."/>
            <person name="Woyke T."/>
            <person name="Ryan C.M."/>
            <person name="Banfield J.F."/>
        </authorList>
    </citation>
    <scope>NUCLEOTIDE SEQUENCE [LARGE SCALE GENOMIC DNA]</scope>
</reference>
<evidence type="ECO:0000313" key="2">
    <source>
        <dbReference type="EMBL" id="PJE59967.1"/>
    </source>
</evidence>
<proteinExistence type="predicted"/>
<gene>
    <name evidence="2" type="ORF">COU85_00880</name>
</gene>
<evidence type="ECO:0000313" key="3">
    <source>
        <dbReference type="Proteomes" id="UP000231086"/>
    </source>
</evidence>
<evidence type="ECO:0000256" key="1">
    <source>
        <dbReference type="SAM" id="MobiDB-lite"/>
    </source>
</evidence>
<name>A0A2M8KJ61_9BACT</name>
<accession>A0A2M8KJ61</accession>
<dbReference type="Proteomes" id="UP000231086">
    <property type="component" value="Unassembled WGS sequence"/>
</dbReference>
<dbReference type="EMBL" id="PFEA01000017">
    <property type="protein sequence ID" value="PJE59967.1"/>
    <property type="molecule type" value="Genomic_DNA"/>
</dbReference>
<comment type="caution">
    <text evidence="2">The sequence shown here is derived from an EMBL/GenBank/DDBJ whole genome shotgun (WGS) entry which is preliminary data.</text>
</comment>
<organism evidence="2 3">
    <name type="scientific">Candidatus Portnoybacteria bacterium CG10_big_fil_rev_8_21_14_0_10_44_7</name>
    <dbReference type="NCBI Taxonomy" id="1974816"/>
    <lineage>
        <taxon>Bacteria</taxon>
        <taxon>Candidatus Portnoyibacteriota</taxon>
    </lineage>
</organism>
<protein>
    <submittedName>
        <fullName evidence="2">Uncharacterized protein</fullName>
    </submittedName>
</protein>
<feature type="compositionally biased region" description="Polar residues" evidence="1">
    <location>
        <begin position="11"/>
        <end position="23"/>
    </location>
</feature>
<feature type="region of interest" description="Disordered" evidence="1">
    <location>
        <begin position="1"/>
        <end position="32"/>
    </location>
</feature>